<keyword evidence="2" id="KW-0862">Zinc</keyword>
<dbReference type="Proteomes" id="UP001274830">
    <property type="component" value="Unassembled WGS sequence"/>
</dbReference>
<dbReference type="AlphaFoldDB" id="A0AAE0WKQ2"/>
<feature type="region of interest" description="Disordered" evidence="6">
    <location>
        <begin position="23"/>
        <end position="44"/>
    </location>
</feature>
<dbReference type="PANTHER" id="PTHR47660:SF2">
    <property type="entry name" value="TRANSCRIPTION FACTOR WITH C2H2 AND ZN(2)-CYS(6) DNA BINDING DOMAIN (EUROFUNG)"/>
    <property type="match status" value="1"/>
</dbReference>
<dbReference type="GO" id="GO:0046872">
    <property type="term" value="F:metal ion binding"/>
    <property type="evidence" value="ECO:0007669"/>
    <property type="project" value="UniProtKB-KW"/>
</dbReference>
<sequence>MDSVSTTSLLAGQSLSATFGHHTRYNGEAGTVPESTLESNFDPNDESFFAPTAVGDTSNELDLFDFTETMEGTGFWSMAATDTQFWFDGSDTLSEFLLLDVPSTTDYQDMAHSTRSLSSKMQDWFSATSRSSSPSRNRIRKMWYSGMPDPDHYKKEVKEVFLRLFMKHIPHSFPLFDRKHSSEHERPVMYVLAMAAVGGLFCSVPGSGEVARSMCNDARRLVLAAYTARNLVDPGSDTVESRLVSVKTMILLGIYGICSGDKRSYEFYEAFYADMSHAVEEFASSLEEGDNFVAWDSQVACLVGALYILDSYRVTIMLRPPLLPWWGIESLLASSTPKRELSVLLSRAQHLWRMHPPIKDLSSDPPGLAILCSFAPHVWRIMYAQHNADAGEDMLLSTREMGHPSFAEMACDHWLHAQPDTVQSSHLAVYHMMNIILHANVKTLQTFAHSPSDSHTRDQKRSMVAREVHRWAHDRDCKNAEWHARRLMAVIEMSVMHWSPGNTLGKETSSSQGIPTPETYESPHVPYAVYFAAIILWCIGVVGEKAVTETELRAPIIRAERLLLLHKMHVAKNLIRALRSIS</sequence>
<feature type="compositionally biased region" description="Polar residues" evidence="6">
    <location>
        <begin position="33"/>
        <end position="42"/>
    </location>
</feature>
<evidence type="ECO:0000256" key="3">
    <source>
        <dbReference type="ARBA" id="ARBA00023015"/>
    </source>
</evidence>
<evidence type="ECO:0000256" key="6">
    <source>
        <dbReference type="SAM" id="MobiDB-lite"/>
    </source>
</evidence>
<protein>
    <recommendedName>
        <fullName evidence="9">Transcription factor domain-containing protein</fullName>
    </recommendedName>
</protein>
<dbReference type="EMBL" id="JAUTXT010000025">
    <property type="protein sequence ID" value="KAK3673517.1"/>
    <property type="molecule type" value="Genomic_DNA"/>
</dbReference>
<evidence type="ECO:0008006" key="9">
    <source>
        <dbReference type="Google" id="ProtNLM"/>
    </source>
</evidence>
<gene>
    <name evidence="7" type="ORF">LTR78_006751</name>
</gene>
<evidence type="ECO:0000256" key="1">
    <source>
        <dbReference type="ARBA" id="ARBA00022723"/>
    </source>
</evidence>
<accession>A0AAE0WKQ2</accession>
<organism evidence="7 8">
    <name type="scientific">Recurvomyces mirabilis</name>
    <dbReference type="NCBI Taxonomy" id="574656"/>
    <lineage>
        <taxon>Eukaryota</taxon>
        <taxon>Fungi</taxon>
        <taxon>Dikarya</taxon>
        <taxon>Ascomycota</taxon>
        <taxon>Pezizomycotina</taxon>
        <taxon>Dothideomycetes</taxon>
        <taxon>Dothideomycetidae</taxon>
        <taxon>Mycosphaerellales</taxon>
        <taxon>Teratosphaeriaceae</taxon>
        <taxon>Recurvomyces</taxon>
    </lineage>
</organism>
<name>A0AAE0WKQ2_9PEZI</name>
<keyword evidence="4" id="KW-0804">Transcription</keyword>
<dbReference type="PANTHER" id="PTHR47660">
    <property type="entry name" value="TRANSCRIPTION FACTOR WITH C2H2 AND ZN(2)-CYS(6) DNA BINDING DOMAIN (EUROFUNG)-RELATED-RELATED"/>
    <property type="match status" value="1"/>
</dbReference>
<evidence type="ECO:0000313" key="8">
    <source>
        <dbReference type="Proteomes" id="UP001274830"/>
    </source>
</evidence>
<evidence type="ECO:0000256" key="2">
    <source>
        <dbReference type="ARBA" id="ARBA00022833"/>
    </source>
</evidence>
<proteinExistence type="predicted"/>
<evidence type="ECO:0000256" key="4">
    <source>
        <dbReference type="ARBA" id="ARBA00023163"/>
    </source>
</evidence>
<keyword evidence="3" id="KW-0805">Transcription regulation</keyword>
<keyword evidence="5" id="KW-0539">Nucleus</keyword>
<comment type="caution">
    <text evidence="7">The sequence shown here is derived from an EMBL/GenBank/DDBJ whole genome shotgun (WGS) entry which is preliminary data.</text>
</comment>
<keyword evidence="8" id="KW-1185">Reference proteome</keyword>
<reference evidence="7" key="1">
    <citation type="submission" date="2023-07" db="EMBL/GenBank/DDBJ databases">
        <title>Black Yeasts Isolated from many extreme environments.</title>
        <authorList>
            <person name="Coleine C."/>
            <person name="Stajich J.E."/>
            <person name="Selbmann L."/>
        </authorList>
    </citation>
    <scope>NUCLEOTIDE SEQUENCE</scope>
    <source>
        <strain evidence="7">CCFEE 5485</strain>
    </source>
</reference>
<evidence type="ECO:0000313" key="7">
    <source>
        <dbReference type="EMBL" id="KAK3673517.1"/>
    </source>
</evidence>
<keyword evidence="1" id="KW-0479">Metal-binding</keyword>
<evidence type="ECO:0000256" key="5">
    <source>
        <dbReference type="ARBA" id="ARBA00023242"/>
    </source>
</evidence>